<reference evidence="4 5" key="1">
    <citation type="submission" date="2022-09" db="EMBL/GenBank/DDBJ databases">
        <authorList>
            <person name="Palmer J.M."/>
        </authorList>
    </citation>
    <scope>NUCLEOTIDE SEQUENCE [LARGE SCALE GENOMIC DNA]</scope>
    <source>
        <strain evidence="4 5">DSM 7382</strain>
    </source>
</reference>
<comment type="caution">
    <text evidence="4">The sequence shown here is derived from an EMBL/GenBank/DDBJ whole genome shotgun (WGS) entry which is preliminary data.</text>
</comment>
<name>A0AAW0H0E0_9APHY</name>
<evidence type="ECO:0000259" key="3">
    <source>
        <dbReference type="Pfam" id="PF19274"/>
    </source>
</evidence>
<comment type="similarity">
    <text evidence="1">Belongs to the PI3/PI4-kinase family. Type III PI4K subfamily.</text>
</comment>
<evidence type="ECO:0000313" key="5">
    <source>
        <dbReference type="Proteomes" id="UP001385951"/>
    </source>
</evidence>
<evidence type="ECO:0000256" key="1">
    <source>
        <dbReference type="ARBA" id="ARBA00006209"/>
    </source>
</evidence>
<dbReference type="InterPro" id="IPR045495">
    <property type="entry name" value="PI4K_N"/>
</dbReference>
<evidence type="ECO:0000256" key="2">
    <source>
        <dbReference type="SAM" id="MobiDB-lite"/>
    </source>
</evidence>
<evidence type="ECO:0000313" key="4">
    <source>
        <dbReference type="EMBL" id="KAK7696054.1"/>
    </source>
</evidence>
<gene>
    <name evidence="4" type="ORF">QCA50_000695</name>
</gene>
<accession>A0AAW0H0E0</accession>
<dbReference type="EMBL" id="JASBNA010000001">
    <property type="protein sequence ID" value="KAK7696054.1"/>
    <property type="molecule type" value="Genomic_DNA"/>
</dbReference>
<dbReference type="Proteomes" id="UP001385951">
    <property type="component" value="Unassembled WGS sequence"/>
</dbReference>
<feature type="domain" description="PI4-kinase N-terminal" evidence="3">
    <location>
        <begin position="226"/>
        <end position="325"/>
    </location>
</feature>
<organism evidence="4 5">
    <name type="scientific">Cerrena zonata</name>
    <dbReference type="NCBI Taxonomy" id="2478898"/>
    <lineage>
        <taxon>Eukaryota</taxon>
        <taxon>Fungi</taxon>
        <taxon>Dikarya</taxon>
        <taxon>Basidiomycota</taxon>
        <taxon>Agaricomycotina</taxon>
        <taxon>Agaricomycetes</taxon>
        <taxon>Polyporales</taxon>
        <taxon>Cerrenaceae</taxon>
        <taxon>Cerrena</taxon>
    </lineage>
</organism>
<dbReference type="AlphaFoldDB" id="A0AAW0H0E0"/>
<feature type="region of interest" description="Disordered" evidence="2">
    <location>
        <begin position="331"/>
        <end position="356"/>
    </location>
</feature>
<keyword evidence="5" id="KW-1185">Reference proteome</keyword>
<sequence length="356" mass="39932">MDSKIHMYSQTRVVQDSCSKDISSLWDIQYPQSPVRVVHCPPTNNETILSMRVPSLSYSPFFGVLILASFETYFYVITTSAKCGANSRSHHFIQSHNHQAKFINKRKCNGIQIGGSNWLWDVHHSNYIQHCRSVLSDLGSSIALEFGKGVGPIDRKLSSLSRLLSAKVDRAKQLVGQLATKGYFVGAASGHEIPWTGTKESESSTSSPHEIDLLKTTMSEHIRDIRQKKSTLTIQNLKRPLFRAAAIVIGSQKCDYDLLHYIVVLPFECFTPSTILAGIEVWAWIIGKKVDFEVAIMSEIAFAWISTVKHGWGMFSHTLNQSDPFTHPVEYSPSDKKTVNRTSTKFPDAEVDTDVH</sequence>
<dbReference type="Pfam" id="PF19274">
    <property type="entry name" value="PI4K_N"/>
    <property type="match status" value="1"/>
</dbReference>
<proteinExistence type="inferred from homology"/>
<protein>
    <recommendedName>
        <fullName evidence="3">PI4-kinase N-terminal domain-containing protein</fullName>
    </recommendedName>
</protein>